<dbReference type="NCBIfam" id="TIGR01587">
    <property type="entry name" value="cas3_core"/>
    <property type="match status" value="1"/>
</dbReference>
<dbReference type="GO" id="GO:0003724">
    <property type="term" value="F:RNA helicase activity"/>
    <property type="evidence" value="ECO:0007669"/>
    <property type="project" value="TreeGrafter"/>
</dbReference>
<dbReference type="Proteomes" id="UP000473574">
    <property type="component" value="Unassembled WGS sequence"/>
</dbReference>
<dbReference type="GO" id="GO:0005524">
    <property type="term" value="F:ATP binding"/>
    <property type="evidence" value="ECO:0007669"/>
    <property type="project" value="UniProtKB-KW"/>
</dbReference>
<evidence type="ECO:0000259" key="7">
    <source>
        <dbReference type="PROSITE" id="PS51193"/>
    </source>
</evidence>
<organism evidence="8 9">
    <name type="scientific">Adonisia turfae CCMR0082</name>
    <dbReference type="NCBI Taxonomy" id="2304604"/>
    <lineage>
        <taxon>Bacteria</taxon>
        <taxon>Bacillati</taxon>
        <taxon>Cyanobacteriota</taxon>
        <taxon>Adonisia</taxon>
        <taxon>Adonisia turfae</taxon>
    </lineage>
</organism>
<evidence type="ECO:0000256" key="3">
    <source>
        <dbReference type="ARBA" id="ARBA00022806"/>
    </source>
</evidence>
<dbReference type="InterPro" id="IPR011545">
    <property type="entry name" value="DEAD/DEAH_box_helicase_dom"/>
</dbReference>
<dbReference type="GO" id="GO:0003723">
    <property type="term" value="F:RNA binding"/>
    <property type="evidence" value="ECO:0007669"/>
    <property type="project" value="TreeGrafter"/>
</dbReference>
<feature type="domain" description="Helicase ATP-binding" evidence="7">
    <location>
        <begin position="292"/>
        <end position="546"/>
    </location>
</feature>
<dbReference type="SMART" id="SM00490">
    <property type="entry name" value="HELICc"/>
    <property type="match status" value="1"/>
</dbReference>
<dbReference type="PROSITE" id="PS51193">
    <property type="entry name" value="HELICASE_ATP_BIND_2"/>
    <property type="match status" value="1"/>
</dbReference>
<evidence type="ECO:0000259" key="6">
    <source>
        <dbReference type="PROSITE" id="PS51192"/>
    </source>
</evidence>
<dbReference type="InterPro" id="IPR014013">
    <property type="entry name" value="Helic_SF1/SF2_ATP-bd_DinG/Rad3"/>
</dbReference>
<accession>A0A6M0SID5</accession>
<dbReference type="PROSITE" id="PS51192">
    <property type="entry name" value="HELICASE_ATP_BIND_1"/>
    <property type="match status" value="1"/>
</dbReference>
<proteinExistence type="predicted"/>
<dbReference type="AlphaFoldDB" id="A0A6M0SID5"/>
<evidence type="ECO:0000313" key="9">
    <source>
        <dbReference type="Proteomes" id="UP000473574"/>
    </source>
</evidence>
<dbReference type="EMBL" id="QZCE01000002">
    <property type="protein sequence ID" value="NEZ68114.1"/>
    <property type="molecule type" value="Genomic_DNA"/>
</dbReference>
<keyword evidence="3" id="KW-0347">Helicase</keyword>
<dbReference type="Pfam" id="PF22590">
    <property type="entry name" value="Cas3-like_C_2"/>
    <property type="match status" value="1"/>
</dbReference>
<protein>
    <submittedName>
        <fullName evidence="8">CRISPR-associated helicase Cas3</fullName>
    </submittedName>
</protein>
<feature type="domain" description="Helicase ATP-binding" evidence="6">
    <location>
        <begin position="315"/>
        <end position="508"/>
    </location>
</feature>
<dbReference type="GO" id="GO:0051607">
    <property type="term" value="P:defense response to virus"/>
    <property type="evidence" value="ECO:0007669"/>
    <property type="project" value="UniProtKB-KW"/>
</dbReference>
<reference evidence="8 9" key="1">
    <citation type="journal article" date="2020" name="Microb. Ecol.">
        <title>Ecogenomics of the Marine Benthic Filamentous Cyanobacterium Adonisia.</title>
        <authorList>
            <person name="Walter J.M."/>
            <person name="Coutinho F.H."/>
            <person name="Leomil L."/>
            <person name="Hargreaves P.I."/>
            <person name="Campeao M.E."/>
            <person name="Vieira V.V."/>
            <person name="Silva B.S."/>
            <person name="Fistarol G.O."/>
            <person name="Salomon P.S."/>
            <person name="Sawabe T."/>
            <person name="Mino S."/>
            <person name="Hosokawa M."/>
            <person name="Miyashita H."/>
            <person name="Maruyama F."/>
            <person name="van Verk M.C."/>
            <person name="Dutilh B.E."/>
            <person name="Thompson C.C."/>
            <person name="Thompson F.L."/>
        </authorList>
    </citation>
    <scope>NUCLEOTIDE SEQUENCE [LARGE SCALE GENOMIC DNA]</scope>
    <source>
        <strain evidence="8 9">CCMR0082</strain>
    </source>
</reference>
<evidence type="ECO:0000256" key="4">
    <source>
        <dbReference type="ARBA" id="ARBA00022840"/>
    </source>
</evidence>
<evidence type="ECO:0000256" key="1">
    <source>
        <dbReference type="ARBA" id="ARBA00022741"/>
    </source>
</evidence>
<sequence>MAKDSKKRPYDFGRVFFPGKSIPIPAEIRFQPLGNHVGNVNRLVKYWNGKALPDGEASQARILEAAKIHDMGKPQKFQLQCETSPQGKFQKYIYSFRGHRFLAVSKDKWAEKLAIGHHDFSAIEICKDTHQLKQVPQYAALLKKEPLAYAKELYVLEMCDQIEAELACRVMEDGKQAESRTFMDFTITQYEHDSNTYLIDPWPFKIEKTFIELTFHYWKFEPETTHQKALEKHIQKQDASKLGSELDKIVKDWWQKSGLTTKQTIPITIKLTPHTNNPEDSSQSQQRWDAESFYQKLAKYHPNPMQVEMFNAIYDPDDKKHPAIVMKGPTGSGKTEAVLFPALASGYRLFLPLPVRSLLEDQKVRIEGYLKTFSKLYPDREFSLVVDTGSQMHRYIYQNGTEVERKINPRRHLYKGDIILTTIDKMLYRFFAYGDKQKSFTFPLRIHRERTLICFDEAHSYDEISFTNFHSLVTALYEAGQSLVLMTATLPHEYQSYFTDFDLIDYIDDDVRSNALRQFQAQTLNRPHLDKREFVWHEDLQRAPDAPGAFQAAVAKLAFDTFRKRAKSRILLVVQRVVDAVEIYKQLKQNISQTEDEQFLYLYHGRIADQRRPDLYKQVNARDEEGEPYILVTTSAIEVGCDLNAEVLITEICPPENLIQRVGRCNRRGNVRDAQVVVVGNEIPQFANSLDEIGWQTYQNTLRELSGSQFKADVVSQCIRRTQHVDDYRVVEIFSMLYDYIYHADLTCQPTHERGLVPTRSWTPSVEMRIMLLEDEYHSISVPVDRLASNNCEVYAHTHLFERKYDSETTQWQTILARTWGDIYKKQLIVKICPDLSEFIFDDNRSYSYDEELGFVDLPKIFSGRWIQGADVKLKYEYEDNENKTHKIIYSYVNALD</sequence>
<evidence type="ECO:0000256" key="2">
    <source>
        <dbReference type="ARBA" id="ARBA00022801"/>
    </source>
</evidence>
<evidence type="ECO:0000256" key="5">
    <source>
        <dbReference type="ARBA" id="ARBA00023118"/>
    </source>
</evidence>
<name>A0A6M0SID5_9CYAN</name>
<dbReference type="Pfam" id="PF00270">
    <property type="entry name" value="DEAD"/>
    <property type="match status" value="1"/>
</dbReference>
<dbReference type="SUPFAM" id="SSF52540">
    <property type="entry name" value="P-loop containing nucleoside triphosphate hydrolases"/>
    <property type="match status" value="1"/>
</dbReference>
<evidence type="ECO:0000313" key="8">
    <source>
        <dbReference type="EMBL" id="NEZ68114.1"/>
    </source>
</evidence>
<dbReference type="Gene3D" id="3.40.50.300">
    <property type="entry name" value="P-loop containing nucleotide triphosphate hydrolases"/>
    <property type="match status" value="2"/>
</dbReference>
<gene>
    <name evidence="8" type="primary">cas3</name>
    <name evidence="8" type="ORF">D0962_36205</name>
</gene>
<dbReference type="InterPro" id="IPR027417">
    <property type="entry name" value="P-loop_NTPase"/>
</dbReference>
<keyword evidence="2" id="KW-0378">Hydrolase</keyword>
<keyword evidence="5" id="KW-0051">Antiviral defense</keyword>
<dbReference type="InterPro" id="IPR014001">
    <property type="entry name" value="Helicase_ATP-bd"/>
</dbReference>
<dbReference type="InterPro" id="IPR001650">
    <property type="entry name" value="Helicase_C-like"/>
</dbReference>
<dbReference type="PANTHER" id="PTHR47963">
    <property type="entry name" value="DEAD-BOX ATP-DEPENDENT RNA HELICASE 47, MITOCHONDRIAL"/>
    <property type="match status" value="1"/>
</dbReference>
<dbReference type="GO" id="GO:0016787">
    <property type="term" value="F:hydrolase activity"/>
    <property type="evidence" value="ECO:0007669"/>
    <property type="project" value="UniProtKB-KW"/>
</dbReference>
<keyword evidence="4" id="KW-0067">ATP-binding</keyword>
<dbReference type="InterPro" id="IPR006474">
    <property type="entry name" value="Helicase_Cas3_CRISPR-ass_core"/>
</dbReference>
<dbReference type="InterPro" id="IPR054712">
    <property type="entry name" value="Cas3-like_dom"/>
</dbReference>
<dbReference type="SMART" id="SM00487">
    <property type="entry name" value="DEXDc"/>
    <property type="match status" value="1"/>
</dbReference>
<comment type="caution">
    <text evidence="8">The sequence shown here is derived from an EMBL/GenBank/DDBJ whole genome shotgun (WGS) entry which is preliminary data.</text>
</comment>
<keyword evidence="1" id="KW-0547">Nucleotide-binding</keyword>
<dbReference type="PANTHER" id="PTHR47963:SF9">
    <property type="entry name" value="CRISPR-ASSOCIATED ENDONUCLEASE_HELICASE CAS3"/>
    <property type="match status" value="1"/>
</dbReference>
<dbReference type="InterPro" id="IPR050547">
    <property type="entry name" value="DEAD_box_RNA_helicases"/>
</dbReference>
<dbReference type="RefSeq" id="WP_163671363.1">
    <property type="nucleotide sequence ID" value="NZ_QZCE01000002.1"/>
</dbReference>